<organism evidence="1 2">
    <name type="scientific">Comamonas sediminis</name>
    <dbReference type="NCBI Taxonomy" id="1783360"/>
    <lineage>
        <taxon>Bacteria</taxon>
        <taxon>Pseudomonadati</taxon>
        <taxon>Pseudomonadota</taxon>
        <taxon>Betaproteobacteria</taxon>
        <taxon>Burkholderiales</taxon>
        <taxon>Comamonadaceae</taxon>
        <taxon>Comamonas</taxon>
    </lineage>
</organism>
<dbReference type="Proteomes" id="UP001562178">
    <property type="component" value="Unassembled WGS sequence"/>
</dbReference>
<reference evidence="1 2" key="1">
    <citation type="journal article" date="2016" name="Int. J. Syst. Evol. Microbiol.">
        <title>Description of Comamonas sediminis sp. nov., isolated from lagoon sediments.</title>
        <authorList>
            <person name="Subhash Y."/>
            <person name="Bang J.J."/>
            <person name="You T.H."/>
            <person name="Lee S.S."/>
        </authorList>
    </citation>
    <scope>NUCLEOTIDE SEQUENCE [LARGE SCALE GENOMIC DNA]</scope>
    <source>
        <strain evidence="1 2">JCM 31169</strain>
    </source>
</reference>
<name>A0ABV4AXN4_9BURK</name>
<sequence length="173" mass="19254">MAAIFAFKCSCCGDIHEGSPCIAFRAPDHYASLSDEQKASIGKLSSDFCTITHDDGTDYFVRAVLEVPIHGIEEPFLWGIWVSLSQKSFERYYETYEAPVEGEGFFGWVCNNISVYPYASYRPADVVVQLGGQRPKVILHTGDPKDDQLVMDQTEGISVARAQELAEKAMHYG</sequence>
<evidence type="ECO:0000313" key="2">
    <source>
        <dbReference type="Proteomes" id="UP001562178"/>
    </source>
</evidence>
<dbReference type="Pfam" id="PF09965">
    <property type="entry name" value="DUF2199"/>
    <property type="match status" value="1"/>
</dbReference>
<accession>A0ABV4AXN4</accession>
<dbReference type="RefSeq" id="WP_312529020.1">
    <property type="nucleotide sequence ID" value="NZ_JBGBDC010000001.1"/>
</dbReference>
<protein>
    <submittedName>
        <fullName evidence="1">DUF2199 domain-containing protein</fullName>
    </submittedName>
</protein>
<dbReference type="InterPro" id="IPR018697">
    <property type="entry name" value="DUF2199"/>
</dbReference>
<keyword evidence="2" id="KW-1185">Reference proteome</keyword>
<gene>
    <name evidence="1" type="ORF">AB7A72_03090</name>
</gene>
<dbReference type="EMBL" id="JBGBDC010000001">
    <property type="protein sequence ID" value="MEY2249980.1"/>
    <property type="molecule type" value="Genomic_DNA"/>
</dbReference>
<evidence type="ECO:0000313" key="1">
    <source>
        <dbReference type="EMBL" id="MEY2249980.1"/>
    </source>
</evidence>
<proteinExistence type="predicted"/>
<comment type="caution">
    <text evidence="1">The sequence shown here is derived from an EMBL/GenBank/DDBJ whole genome shotgun (WGS) entry which is preliminary data.</text>
</comment>